<reference evidence="1" key="1">
    <citation type="submission" date="2023-07" db="EMBL/GenBank/DDBJ databases">
        <title>Black Yeasts Isolated from many extreme environments.</title>
        <authorList>
            <person name="Coleine C."/>
            <person name="Stajich J.E."/>
            <person name="Selbmann L."/>
        </authorList>
    </citation>
    <scope>NUCLEOTIDE SEQUENCE</scope>
    <source>
        <strain evidence="1">CCFEE 5714</strain>
    </source>
</reference>
<gene>
    <name evidence="1" type="ORF">LTR37_009895</name>
</gene>
<dbReference type="Proteomes" id="UP001281147">
    <property type="component" value="Unassembled WGS sequence"/>
</dbReference>
<evidence type="ECO:0000313" key="1">
    <source>
        <dbReference type="EMBL" id="KAK3711108.1"/>
    </source>
</evidence>
<comment type="caution">
    <text evidence="1">The sequence shown here is derived from an EMBL/GenBank/DDBJ whole genome shotgun (WGS) entry which is preliminary data.</text>
</comment>
<dbReference type="EMBL" id="JAUTXU010000079">
    <property type="protein sequence ID" value="KAK3711108.1"/>
    <property type="molecule type" value="Genomic_DNA"/>
</dbReference>
<protein>
    <submittedName>
        <fullName evidence="1">Uncharacterized protein</fullName>
    </submittedName>
</protein>
<organism evidence="1 2">
    <name type="scientific">Vermiconidia calcicola</name>
    <dbReference type="NCBI Taxonomy" id="1690605"/>
    <lineage>
        <taxon>Eukaryota</taxon>
        <taxon>Fungi</taxon>
        <taxon>Dikarya</taxon>
        <taxon>Ascomycota</taxon>
        <taxon>Pezizomycotina</taxon>
        <taxon>Dothideomycetes</taxon>
        <taxon>Dothideomycetidae</taxon>
        <taxon>Mycosphaerellales</taxon>
        <taxon>Extremaceae</taxon>
        <taxon>Vermiconidia</taxon>
    </lineage>
</organism>
<proteinExistence type="predicted"/>
<name>A0ACC3N6E7_9PEZI</name>
<evidence type="ECO:0000313" key="2">
    <source>
        <dbReference type="Proteomes" id="UP001281147"/>
    </source>
</evidence>
<accession>A0ACC3N6E7</accession>
<keyword evidence="2" id="KW-1185">Reference proteome</keyword>
<sequence length="226" mass="24753">MKIILTGSTGWIGSSVLARCIAHPSITSIVALTRRPLPDSATTKAPKLHNIVHEDFLNYSDTVISQLRGAEACIWVLGSPSSGKTVHVDYTTSAVNMLLTSIVPSMPTAGKPFRFVYTSGGLVPYLDTSFFFFLGEARSLRANLDRKILALSEKHAGRWESFVARPWFVLDSPPMSRFLLGEASWIYREELAAAMVDAALEGGEERLLGDGALRRKGQEAIGREKL</sequence>